<feature type="region of interest" description="Disordered" evidence="19">
    <location>
        <begin position="645"/>
        <end position="679"/>
    </location>
</feature>
<dbReference type="Gene3D" id="3.30.1490.20">
    <property type="entry name" value="ATP-grasp fold, A domain"/>
    <property type="match status" value="1"/>
</dbReference>
<dbReference type="Gene3D" id="1.10.8.280">
    <property type="entry name" value="ABC transporter ATPase domain-like"/>
    <property type="match status" value="1"/>
</dbReference>
<proteinExistence type="inferred from homology"/>
<keyword evidence="10 18" id="KW-0067">ATP-binding</keyword>
<keyword evidence="4 18" id="KW-0677">Repeat</keyword>
<evidence type="ECO:0000256" key="13">
    <source>
        <dbReference type="ARBA" id="ARBA00023204"/>
    </source>
</evidence>
<name>A0A1I1XLK8_9BURK</name>
<feature type="zinc finger region" description="C4-type" evidence="18">
    <location>
        <begin position="280"/>
        <end position="307"/>
    </location>
</feature>
<dbReference type="InterPro" id="IPR041552">
    <property type="entry name" value="UvrA_DNA-bd"/>
</dbReference>
<dbReference type="PROSITE" id="PS50893">
    <property type="entry name" value="ABC_TRANSPORTER_2"/>
    <property type="match status" value="1"/>
</dbReference>
<evidence type="ECO:0000256" key="2">
    <source>
        <dbReference type="ARBA" id="ARBA00022490"/>
    </source>
</evidence>
<feature type="domain" description="ABC transporter" evidence="20">
    <location>
        <begin position="683"/>
        <end position="1011"/>
    </location>
</feature>
<dbReference type="AlphaFoldDB" id="A0A1I1XLK8"/>
<dbReference type="GO" id="GO:0009432">
    <property type="term" value="P:SOS response"/>
    <property type="evidence" value="ECO:0007669"/>
    <property type="project" value="UniProtKB-UniRule"/>
</dbReference>
<organism evidence="21 22">
    <name type="scientific">Paracidovorax konjaci</name>
    <dbReference type="NCBI Taxonomy" id="32040"/>
    <lineage>
        <taxon>Bacteria</taxon>
        <taxon>Pseudomonadati</taxon>
        <taxon>Pseudomonadota</taxon>
        <taxon>Betaproteobacteria</taxon>
        <taxon>Burkholderiales</taxon>
        <taxon>Comamonadaceae</taxon>
        <taxon>Paracidovorax</taxon>
    </lineage>
</organism>
<dbReference type="GO" id="GO:0003677">
    <property type="term" value="F:DNA binding"/>
    <property type="evidence" value="ECO:0007669"/>
    <property type="project" value="UniProtKB-UniRule"/>
</dbReference>
<comment type="similarity">
    <text evidence="15 18">Belongs to the ABC transporter superfamily. UvrA family.</text>
</comment>
<keyword evidence="22" id="KW-1185">Reference proteome</keyword>
<evidence type="ECO:0000256" key="19">
    <source>
        <dbReference type="SAM" id="MobiDB-lite"/>
    </source>
</evidence>
<evidence type="ECO:0000256" key="9">
    <source>
        <dbReference type="ARBA" id="ARBA00022833"/>
    </source>
</evidence>
<reference evidence="22" key="1">
    <citation type="submission" date="2016-10" db="EMBL/GenBank/DDBJ databases">
        <authorList>
            <person name="Varghese N."/>
            <person name="Submissions S."/>
        </authorList>
    </citation>
    <scope>NUCLEOTIDE SEQUENCE [LARGE SCALE GENOMIC DNA]</scope>
    <source>
        <strain evidence="22">DSM 7481</strain>
    </source>
</reference>
<evidence type="ECO:0000256" key="7">
    <source>
        <dbReference type="ARBA" id="ARBA00022769"/>
    </source>
</evidence>
<dbReference type="Pfam" id="PF17755">
    <property type="entry name" value="UvrA_DNA-bind"/>
    <property type="match status" value="1"/>
</dbReference>
<dbReference type="OrthoDB" id="9809851at2"/>
<keyword evidence="8 18" id="KW-0863">Zinc-finger</keyword>
<dbReference type="Pfam" id="PF17760">
    <property type="entry name" value="UvrA_inter"/>
    <property type="match status" value="1"/>
</dbReference>
<dbReference type="HAMAP" id="MF_00205">
    <property type="entry name" value="UvrA"/>
    <property type="match status" value="1"/>
</dbReference>
<dbReference type="NCBIfam" id="TIGR00630">
    <property type="entry name" value="uvra"/>
    <property type="match status" value="1"/>
</dbReference>
<keyword evidence="9 18" id="KW-0862">Zinc</keyword>
<keyword evidence="5 18" id="KW-0547">Nucleotide-binding</keyword>
<dbReference type="InterPro" id="IPR017871">
    <property type="entry name" value="ABC_transporter-like_CS"/>
</dbReference>
<dbReference type="InterPro" id="IPR003439">
    <property type="entry name" value="ABC_transporter-like_ATP-bd"/>
</dbReference>
<dbReference type="InterPro" id="IPR027417">
    <property type="entry name" value="P-loop_NTPase"/>
</dbReference>
<dbReference type="GO" id="GO:0016887">
    <property type="term" value="F:ATP hydrolysis activity"/>
    <property type="evidence" value="ECO:0007669"/>
    <property type="project" value="InterPro"/>
</dbReference>
<dbReference type="GO" id="GO:0005524">
    <property type="term" value="F:ATP binding"/>
    <property type="evidence" value="ECO:0007669"/>
    <property type="project" value="UniProtKB-UniRule"/>
</dbReference>
<evidence type="ECO:0000256" key="1">
    <source>
        <dbReference type="ARBA" id="ARBA00004496"/>
    </source>
</evidence>
<dbReference type="PANTHER" id="PTHR43152">
    <property type="entry name" value="UVRABC SYSTEM PROTEIN A"/>
    <property type="match status" value="1"/>
</dbReference>
<accession>A0A1I1XLK8</accession>
<dbReference type="Gene3D" id="1.20.1580.10">
    <property type="entry name" value="ABC transporter ATPase like domain"/>
    <property type="match status" value="2"/>
</dbReference>
<evidence type="ECO:0000256" key="6">
    <source>
        <dbReference type="ARBA" id="ARBA00022763"/>
    </source>
</evidence>
<feature type="zinc finger region" description="C4-type" evidence="18">
    <location>
        <begin position="814"/>
        <end position="840"/>
    </location>
</feature>
<keyword evidence="3 18" id="KW-0479">Metal-binding</keyword>
<evidence type="ECO:0000256" key="12">
    <source>
        <dbReference type="ARBA" id="ARBA00023125"/>
    </source>
</evidence>
<comment type="subunit">
    <text evidence="18">Forms a heterotetramer with UvrB during the search for lesions.</text>
</comment>
<evidence type="ECO:0000256" key="11">
    <source>
        <dbReference type="ARBA" id="ARBA00022881"/>
    </source>
</evidence>
<evidence type="ECO:0000256" key="4">
    <source>
        <dbReference type="ARBA" id="ARBA00022737"/>
    </source>
</evidence>
<dbReference type="STRING" id="32040.SAMN04489710_113109"/>
<evidence type="ECO:0000256" key="10">
    <source>
        <dbReference type="ARBA" id="ARBA00022840"/>
    </source>
</evidence>
<evidence type="ECO:0000313" key="22">
    <source>
        <dbReference type="Proteomes" id="UP000199517"/>
    </source>
</evidence>
<gene>
    <name evidence="18" type="primary">uvrA</name>
    <name evidence="21" type="ORF">SAMN04489710_113109</name>
</gene>
<dbReference type="RefSeq" id="WP_092955349.1">
    <property type="nucleotide sequence ID" value="NZ_FOMQ01000013.1"/>
</dbReference>
<feature type="binding site" evidence="18">
    <location>
        <begin position="54"/>
        <end position="61"/>
    </location>
    <ligand>
        <name>ATP</name>
        <dbReference type="ChEBI" id="CHEBI:30616"/>
    </ligand>
</feature>
<dbReference type="GO" id="GO:0008270">
    <property type="term" value="F:zinc ion binding"/>
    <property type="evidence" value="ECO:0007669"/>
    <property type="project" value="UniProtKB-UniRule"/>
</dbReference>
<evidence type="ECO:0000256" key="5">
    <source>
        <dbReference type="ARBA" id="ARBA00022741"/>
    </source>
</evidence>
<evidence type="ECO:0000313" key="21">
    <source>
        <dbReference type="EMBL" id="SFE07518.1"/>
    </source>
</evidence>
<dbReference type="InterPro" id="IPR013815">
    <property type="entry name" value="ATP_grasp_subdomain_1"/>
</dbReference>
<evidence type="ECO:0000256" key="17">
    <source>
        <dbReference type="ARBA" id="ARBA00042156"/>
    </source>
</evidence>
<dbReference type="GO" id="GO:0009380">
    <property type="term" value="C:excinuclease repair complex"/>
    <property type="evidence" value="ECO:0007669"/>
    <property type="project" value="InterPro"/>
</dbReference>
<protein>
    <recommendedName>
        <fullName evidence="16 18">UvrABC system protein A</fullName>
        <shortName evidence="18">UvrA protein</shortName>
    </recommendedName>
    <alternativeName>
        <fullName evidence="17 18">Excinuclease ABC subunit A</fullName>
    </alternativeName>
</protein>
<dbReference type="CDD" id="cd03271">
    <property type="entry name" value="ABC_UvrA_II"/>
    <property type="match status" value="1"/>
</dbReference>
<dbReference type="GO" id="GO:0006289">
    <property type="term" value="P:nucleotide-excision repair"/>
    <property type="evidence" value="ECO:0007669"/>
    <property type="project" value="UniProtKB-UniRule"/>
</dbReference>
<feature type="compositionally biased region" description="Basic and acidic residues" evidence="19">
    <location>
        <begin position="653"/>
        <end position="676"/>
    </location>
</feature>
<evidence type="ECO:0000256" key="18">
    <source>
        <dbReference type="HAMAP-Rule" id="MF_00205"/>
    </source>
</evidence>
<keyword evidence="2 18" id="KW-0963">Cytoplasm</keyword>
<keyword evidence="7 18" id="KW-0228">DNA excision</keyword>
<keyword evidence="14 18" id="KW-0742">SOS response</keyword>
<dbReference type="PANTHER" id="PTHR43152:SF3">
    <property type="entry name" value="UVRABC SYSTEM PROTEIN A"/>
    <property type="match status" value="1"/>
</dbReference>
<evidence type="ECO:0000256" key="14">
    <source>
        <dbReference type="ARBA" id="ARBA00023236"/>
    </source>
</evidence>
<keyword evidence="6 18" id="KW-0227">DNA damage</keyword>
<keyword evidence="13 18" id="KW-0234">DNA repair</keyword>
<dbReference type="SUPFAM" id="SSF52540">
    <property type="entry name" value="P-loop containing nucleoside triphosphate hydrolases"/>
    <property type="match status" value="2"/>
</dbReference>
<feature type="binding site" evidence="18">
    <location>
        <begin position="715"/>
        <end position="722"/>
    </location>
    <ligand>
        <name>ATP</name>
        <dbReference type="ChEBI" id="CHEBI:30616"/>
    </ligand>
</feature>
<evidence type="ECO:0000256" key="3">
    <source>
        <dbReference type="ARBA" id="ARBA00022723"/>
    </source>
</evidence>
<dbReference type="GO" id="GO:0005737">
    <property type="term" value="C:cytoplasm"/>
    <property type="evidence" value="ECO:0007669"/>
    <property type="project" value="UniProtKB-SubCell"/>
</dbReference>
<evidence type="ECO:0000256" key="15">
    <source>
        <dbReference type="ARBA" id="ARBA00038000"/>
    </source>
</evidence>
<sequence>MTEPNAPDETRPADGAYLAHALREARISIRGARTHNLKNIDLDIPRNRLVVITGLSGSGKSSLAFDTLYAEGQRRYVESLSAYARQFLGRLDKPDVDLIEGLSPAISIEQKATSHNPRSTVGTVTEIHDYLRLLYARAGTPYCPEHGLPLAAQTVSQMVDAVLALPEDTRLMVLAPVARDKKGEFTELFAQMQGLGYVRFRVDGAVVEHENLPPLKKTEKHDIDVVIDRLKVRADTQQRLAESIEAALRIGQQVGDANGRVVALEMDSGQEHLFSSKFACPVCSYSLPGLEPRLFSFNSPIGACPTCDGLGQQEVFDPARVVAFPSLSLASGAIKGWDRRNGYYFAMLESLARHYGFDVEAPFESLPERVRQAVLLGSGTEEIAFSYILDSGARKGKAVVKNHPFEGILPNMARRYRETDSPVVREDLARLRSTQPCPDCHGTRLRREARHVKVGEGGQARAIYEVSHATLAEALAWFEALALAGAKAEIAGKVVREIATRLTFLNDVGLNYLSLDRSAETLSGGEAQRIRLASQIGSGLTGVMYVLDEPSIGLHQRDNDRLIATLQHLRDIGNSVIVVEHDEDMIRAADHCVDMGPGAGVHGGRVMAQGTSAELCAHPDSLTGQYLSGARTIPVPARRTPWLPVRESAAEPEPAKKAKSRFPETDASRRRAERLAGHRATQGRLQALRVIGASGHSLKDVSVEFPVGLLTCVTGVSGSGKSTLVNDTLYAAVARQLYRAHEEPAPHEAIEGIEYFDKVINVDQSPIGRTPRSNPATYTGLFTPIRELMAETNTAKERGYGPGRFSFNVAGGRCEACQGDGVVKVEMHFLPDVYVPCDVCNGQRYNRETLEVQWKGRNIAQVLDLTVEDAHAFFKDVPAIARKLQTLLDVGLSYIRLGQSATTLSGGEAQRVKLAQELSKRDTGRTLYILDEPTTGLHFADIDLLLKVLHQLRDAGNTIVVIEHNLDVIKTADWIIDMGPEGGAGGGTVVAEGTPEEVAAHPASHTGRYLAPYLARDAA</sequence>
<comment type="subcellular location">
    <subcellularLocation>
        <location evidence="1 18">Cytoplasm</location>
    </subcellularLocation>
</comment>
<evidence type="ECO:0000256" key="16">
    <source>
        <dbReference type="ARBA" id="ARBA00039316"/>
    </source>
</evidence>
<keyword evidence="12 18" id="KW-0238">DNA-binding</keyword>
<dbReference type="Proteomes" id="UP000199517">
    <property type="component" value="Unassembled WGS sequence"/>
</dbReference>
<dbReference type="EMBL" id="FOMQ01000013">
    <property type="protein sequence ID" value="SFE07518.1"/>
    <property type="molecule type" value="Genomic_DNA"/>
</dbReference>
<dbReference type="InterPro" id="IPR004602">
    <property type="entry name" value="UvrA"/>
</dbReference>
<dbReference type="PROSITE" id="PS00211">
    <property type="entry name" value="ABC_TRANSPORTER_1"/>
    <property type="match status" value="2"/>
</dbReference>
<evidence type="ECO:0000259" key="20">
    <source>
        <dbReference type="PROSITE" id="PS50893"/>
    </source>
</evidence>
<comment type="function">
    <text evidence="18">The UvrABC repair system catalyzes the recognition and processing of DNA lesions. UvrA is an ATPase and a DNA-binding protein. A damage recognition complex composed of 2 UvrA and 2 UvrB subunits scans DNA for abnormalities. When the presence of a lesion has been verified by UvrB, the UvrA molecules dissociate.</text>
</comment>
<evidence type="ECO:0000256" key="8">
    <source>
        <dbReference type="ARBA" id="ARBA00022771"/>
    </source>
</evidence>
<keyword evidence="11 18" id="KW-0267">Excision nuclease</keyword>
<dbReference type="InterPro" id="IPR041102">
    <property type="entry name" value="UvrA_inter"/>
</dbReference>
<dbReference type="FunFam" id="1.20.1580.10:FF:000002">
    <property type="entry name" value="UvrABC system protein A"/>
    <property type="match status" value="1"/>
</dbReference>
<dbReference type="GO" id="GO:0009381">
    <property type="term" value="F:excinuclease ABC activity"/>
    <property type="evidence" value="ECO:0007669"/>
    <property type="project" value="UniProtKB-UniRule"/>
</dbReference>
<dbReference type="Gene3D" id="3.40.50.300">
    <property type="entry name" value="P-loop containing nucleotide triphosphate hydrolases"/>
    <property type="match status" value="2"/>
</dbReference>
<dbReference type="FunFam" id="1.10.8.280:FF:000001">
    <property type="entry name" value="UvrABC system protein A"/>
    <property type="match status" value="1"/>
</dbReference>
<dbReference type="CDD" id="cd03270">
    <property type="entry name" value="ABC_UvrA_I"/>
    <property type="match status" value="1"/>
</dbReference>